<keyword evidence="3" id="KW-1185">Reference proteome</keyword>
<comment type="caution">
    <text evidence="2">The sequence shown here is derived from an EMBL/GenBank/DDBJ whole genome shotgun (WGS) entry which is preliminary data.</text>
</comment>
<evidence type="ECO:0000313" key="2">
    <source>
        <dbReference type="EMBL" id="MDO8107546.1"/>
    </source>
</evidence>
<dbReference type="PANTHER" id="PTHR12149">
    <property type="entry name" value="FRUCTOSAMINE 3 KINASE-RELATED PROTEIN"/>
    <property type="match status" value="1"/>
</dbReference>
<accession>A0ABT9DDP5</accession>
<dbReference type="GO" id="GO:0016301">
    <property type="term" value="F:kinase activity"/>
    <property type="evidence" value="ECO:0007669"/>
    <property type="project" value="UniProtKB-KW"/>
</dbReference>
<dbReference type="Proteomes" id="UP001232536">
    <property type="component" value="Unassembled WGS sequence"/>
</dbReference>
<keyword evidence="1" id="KW-0808">Transferase</keyword>
<proteinExistence type="inferred from homology"/>
<reference evidence="2 3" key="1">
    <citation type="submission" date="2023-07" db="EMBL/GenBank/DDBJ databases">
        <title>Description of novel actinomycetes strains, isolated from tidal flat sediment.</title>
        <authorList>
            <person name="Lu C."/>
        </authorList>
    </citation>
    <scope>NUCLEOTIDE SEQUENCE [LARGE SCALE GENOMIC DNA]</scope>
    <source>
        <strain evidence="2 3">SYSU T00b441</strain>
    </source>
</reference>
<dbReference type="EMBL" id="JAUQYP010000001">
    <property type="protein sequence ID" value="MDO8107546.1"/>
    <property type="molecule type" value="Genomic_DNA"/>
</dbReference>
<dbReference type="Gene3D" id="3.30.200.20">
    <property type="entry name" value="Phosphorylase Kinase, domain 1"/>
    <property type="match status" value="1"/>
</dbReference>
<dbReference type="Pfam" id="PF03881">
    <property type="entry name" value="Fructosamin_kin"/>
    <property type="match status" value="1"/>
</dbReference>
<sequence length="256" mass="27238">MAATFRKHRPDAPRGFFACEAAGLRWLAAAPGGAAVVGVLAVAEDALELERLSPAAPDATAAEELGRSLAATHAAGADAFGAPPDGWEGDGFFGPLDEPLPLLADDRETWGAFQADRRVEQVRDLLAQRGALPHALRSDLDRLADRLRSGDFDDGLAPARLHGDLWSGNVMWTDRGAVLIDPAAHGGHPVTDLAMLMLFGLPHLSRVLDSYQEAADLPDGWRDLVGLHQVYPVGMHAVLFGGGYGAQLAELVRRYG</sequence>
<dbReference type="Gene3D" id="1.10.510.10">
    <property type="entry name" value="Transferase(Phosphotransferase) domain 1"/>
    <property type="match status" value="1"/>
</dbReference>
<gene>
    <name evidence="2" type="ORF">Q6348_10105</name>
</gene>
<evidence type="ECO:0000313" key="3">
    <source>
        <dbReference type="Proteomes" id="UP001232536"/>
    </source>
</evidence>
<dbReference type="Gene3D" id="1.20.1270.240">
    <property type="match status" value="1"/>
</dbReference>
<dbReference type="RefSeq" id="WP_304601166.1">
    <property type="nucleotide sequence ID" value="NZ_JAUQYP010000001.1"/>
</dbReference>
<evidence type="ECO:0000256" key="1">
    <source>
        <dbReference type="PIRNR" id="PIRNR006221"/>
    </source>
</evidence>
<dbReference type="InterPro" id="IPR011009">
    <property type="entry name" value="Kinase-like_dom_sf"/>
</dbReference>
<comment type="similarity">
    <text evidence="1">Belongs to the fructosamine kinase family.</text>
</comment>
<dbReference type="PANTHER" id="PTHR12149:SF8">
    <property type="entry name" value="PROTEIN-RIBULOSAMINE 3-KINASE"/>
    <property type="match status" value="1"/>
</dbReference>
<dbReference type="PIRSF" id="PIRSF006221">
    <property type="entry name" value="Ketosamine-3-kinase"/>
    <property type="match status" value="1"/>
</dbReference>
<dbReference type="SUPFAM" id="SSF56112">
    <property type="entry name" value="Protein kinase-like (PK-like)"/>
    <property type="match status" value="1"/>
</dbReference>
<dbReference type="InterPro" id="IPR016477">
    <property type="entry name" value="Fructo-/Ketosamine-3-kinase"/>
</dbReference>
<organism evidence="2 3">
    <name type="scientific">Actinotalea lenta</name>
    <dbReference type="NCBI Taxonomy" id="3064654"/>
    <lineage>
        <taxon>Bacteria</taxon>
        <taxon>Bacillati</taxon>
        <taxon>Actinomycetota</taxon>
        <taxon>Actinomycetes</taxon>
        <taxon>Micrococcales</taxon>
        <taxon>Cellulomonadaceae</taxon>
        <taxon>Actinotalea</taxon>
    </lineage>
</organism>
<keyword evidence="1 2" id="KW-0418">Kinase</keyword>
<protein>
    <submittedName>
        <fullName evidence="2">Fructosamine kinase family protein</fullName>
    </submittedName>
</protein>
<name>A0ABT9DDP5_9CELL</name>